<dbReference type="Gene3D" id="1.20.1560.10">
    <property type="entry name" value="ABC transporter type 1, transmembrane domain"/>
    <property type="match status" value="2"/>
</dbReference>
<organism evidence="12">
    <name type="scientific">Camponotus floridanus</name>
    <name type="common">Florida carpenter ant</name>
    <dbReference type="NCBI Taxonomy" id="104421"/>
    <lineage>
        <taxon>Eukaryota</taxon>
        <taxon>Metazoa</taxon>
        <taxon>Ecdysozoa</taxon>
        <taxon>Arthropoda</taxon>
        <taxon>Hexapoda</taxon>
        <taxon>Insecta</taxon>
        <taxon>Pterygota</taxon>
        <taxon>Neoptera</taxon>
        <taxon>Endopterygota</taxon>
        <taxon>Hymenoptera</taxon>
        <taxon>Apocrita</taxon>
        <taxon>Aculeata</taxon>
        <taxon>Formicoidea</taxon>
        <taxon>Formicidae</taxon>
        <taxon>Formicinae</taxon>
        <taxon>Camponotus</taxon>
    </lineage>
</organism>
<dbReference type="FunFam" id="1.20.1560.10:FF:000026">
    <property type="entry name" value="Multidrug resistance-associated protein lethal(2)03659"/>
    <property type="match status" value="1"/>
</dbReference>
<dbReference type="GO" id="GO:0016020">
    <property type="term" value="C:membrane"/>
    <property type="evidence" value="ECO:0007669"/>
    <property type="project" value="UniProtKB-SubCell"/>
</dbReference>
<evidence type="ECO:0000256" key="4">
    <source>
        <dbReference type="ARBA" id="ARBA00022741"/>
    </source>
</evidence>
<dbReference type="InterPro" id="IPR050173">
    <property type="entry name" value="ABC_transporter_C-like"/>
</dbReference>
<dbReference type="GO" id="GO:0005524">
    <property type="term" value="F:ATP binding"/>
    <property type="evidence" value="ECO:0007669"/>
    <property type="project" value="UniProtKB-KW"/>
</dbReference>
<evidence type="ECO:0000256" key="1">
    <source>
        <dbReference type="ARBA" id="ARBA00004141"/>
    </source>
</evidence>
<dbReference type="SUPFAM" id="SSF90123">
    <property type="entry name" value="ABC transporter transmembrane region"/>
    <property type="match status" value="2"/>
</dbReference>
<dbReference type="OMA" id="FMKICMN"/>
<feature type="transmembrane region" description="Helical" evidence="8">
    <location>
        <begin position="352"/>
        <end position="373"/>
    </location>
</feature>
<feature type="transmembrane region" description="Helical" evidence="8">
    <location>
        <begin position="737"/>
        <end position="765"/>
    </location>
</feature>
<accession>E2AJR7</accession>
<gene>
    <name evidence="11" type="ORF">EAG_09615</name>
</gene>
<evidence type="ECO:0000256" key="8">
    <source>
        <dbReference type="SAM" id="Phobius"/>
    </source>
</evidence>
<dbReference type="GO" id="GO:0016887">
    <property type="term" value="F:ATP hydrolysis activity"/>
    <property type="evidence" value="ECO:0007669"/>
    <property type="project" value="InterPro"/>
</dbReference>
<evidence type="ECO:0000313" key="12">
    <source>
        <dbReference type="Proteomes" id="UP000000311"/>
    </source>
</evidence>
<dbReference type="InterPro" id="IPR011527">
    <property type="entry name" value="ABC1_TM_dom"/>
</dbReference>
<sequence>MADLFIKGAKTDLQESDIFQPLKEDESKKVTDHLEKYWNRELQKLKKLEYTVDKNGQKMPLKKNVRPKLYKALFGAFWLPYAIIGIYIFILSCILRILTPILQGWIISYFTQESNSTSQIEKNKTMIYIACLVICLFSTALMFNHINIMSQQVGMRIRIACTSLIYRKVLRLNQTSLSRTGTGQIVNLLSNDMNRFDLLTLYLHYIWIMPIQIIIVGYIMWQKVGVSILIGIGILLIISIPVQGTISLLSRSIRAIIAPLTDRRIQLMNELVAGIQVIKMYAWEKPFNKIVSITRALEIKKIKFSAYVRATNLAIIVFTERLLIYFTLIMFVLSGNNLNDDVTYTLATFSNILQLTAALFFPQALIVLGETIISMNRLEGFVKMQGSYKELIESNKDFIEMMNDLISTVEEKKEENARKISEMSLKNMLISKRFSEVSIVSSVYSLPNDDLTCMENNLEGEEMMRGQISSKVYRDYLHHGGNYFILFVLLLVFIISQIATTGNDYWLSYWTNLEEVRRNKDTAGANQIHKNYMNMRNDSFLASIFTLNSDGLLSKIDAIYIYTFCIIICTVTVLFRSFLFMNICLNSSINLHNIMFSNLLQARMSFFNRNPSGRILNRFSKDIGTIDELLPRIMLEALQMTSVVLAIFIMVAILNRWMIIPIIIQIILFYLWTKFYLKTAQSIKRLEGVTKSPLFSHINATLNGLPTIRSSGNNIEKMVRDRFDELQNTHSGAWYQVLACGTVFGIVVDTITCLFMICLCYSFIVISEYGNVSGGDVGLAISQSLILVGGLQFSIKQIAETFSLMTAVERILQYTNLPKEPIITSDDPLPPTWPSQGRLTFKNVSMKYDKNNPFVLKNLNMSIEPGWKIGVVGRTGAGKSSLISALFRLFNEDLKGEIEIDERETGTLNLQELRSKISIIPQEPVLFSESLRYNLDPFNQYDDVKLWEVLRLVELNELALDQNVLCGGHNFSVGQRQLICLARAILRNNRLLVLDEATANIDSYTDALIQDTIRKNFKDCTVITIAHRLNTVIDSDRIIVMENGYIVEFGTPYELLHDKPNGYFKQMVDKTDNQMAQNLLEQAKNAYLKNRNNRNLNLSTQNSGESDIIITEQSKL</sequence>
<evidence type="ECO:0000256" key="7">
    <source>
        <dbReference type="ARBA" id="ARBA00023136"/>
    </source>
</evidence>
<feature type="domain" description="ABC transporter" evidence="9">
    <location>
        <begin position="839"/>
        <end position="1068"/>
    </location>
</feature>
<dbReference type="EMBL" id="GL440065">
    <property type="protein sequence ID" value="EFN66325.1"/>
    <property type="molecule type" value="Genomic_DNA"/>
</dbReference>
<name>E2AJR7_CAMFO</name>
<feature type="transmembrane region" description="Helical" evidence="8">
    <location>
        <begin position="310"/>
        <end position="332"/>
    </location>
</feature>
<evidence type="ECO:0000256" key="6">
    <source>
        <dbReference type="ARBA" id="ARBA00022989"/>
    </source>
</evidence>
<keyword evidence="6 8" id="KW-1133">Transmembrane helix</keyword>
<dbReference type="Pfam" id="PF00664">
    <property type="entry name" value="ABC_membrane"/>
    <property type="match status" value="2"/>
</dbReference>
<dbReference type="CDD" id="cd03244">
    <property type="entry name" value="ABCC_MRP_domain2"/>
    <property type="match status" value="1"/>
</dbReference>
<dbReference type="InterPro" id="IPR027417">
    <property type="entry name" value="P-loop_NTPase"/>
</dbReference>
<evidence type="ECO:0000256" key="3">
    <source>
        <dbReference type="ARBA" id="ARBA00022692"/>
    </source>
</evidence>
<dbReference type="FunFam" id="3.40.50.300:FF:000163">
    <property type="entry name" value="Multidrug resistance-associated protein member 4"/>
    <property type="match status" value="1"/>
</dbReference>
<keyword evidence="2" id="KW-0813">Transport</keyword>
<feature type="transmembrane region" description="Helical" evidence="8">
    <location>
        <begin position="633"/>
        <end position="653"/>
    </location>
</feature>
<dbReference type="PANTHER" id="PTHR24223:SF415">
    <property type="entry name" value="FI20190P1"/>
    <property type="match status" value="1"/>
</dbReference>
<dbReference type="InterPro" id="IPR036640">
    <property type="entry name" value="ABC1_TM_sf"/>
</dbReference>
<dbReference type="SUPFAM" id="SSF52540">
    <property type="entry name" value="P-loop containing nucleoside triphosphate hydrolases"/>
    <property type="match status" value="1"/>
</dbReference>
<feature type="transmembrane region" description="Helical" evidence="8">
    <location>
        <begin position="202"/>
        <end position="221"/>
    </location>
</feature>
<dbReference type="Gene3D" id="3.40.50.300">
    <property type="entry name" value="P-loop containing nucleotide triphosphate hydrolases"/>
    <property type="match status" value="1"/>
</dbReference>
<dbReference type="GO" id="GO:0140359">
    <property type="term" value="F:ABC-type transporter activity"/>
    <property type="evidence" value="ECO:0007669"/>
    <property type="project" value="InterPro"/>
</dbReference>
<feature type="transmembrane region" description="Helical" evidence="8">
    <location>
        <begin position="481"/>
        <end position="500"/>
    </location>
</feature>
<dbReference type="SMART" id="SM00382">
    <property type="entry name" value="AAA"/>
    <property type="match status" value="1"/>
</dbReference>
<dbReference type="PROSITE" id="PS50893">
    <property type="entry name" value="ABC_TRANSPORTER_2"/>
    <property type="match status" value="1"/>
</dbReference>
<feature type="transmembrane region" description="Helical" evidence="8">
    <location>
        <begin position="126"/>
        <end position="146"/>
    </location>
</feature>
<keyword evidence="4" id="KW-0547">Nucleotide-binding</keyword>
<dbReference type="PANTHER" id="PTHR24223">
    <property type="entry name" value="ATP-BINDING CASSETTE SUB-FAMILY C"/>
    <property type="match status" value="1"/>
</dbReference>
<dbReference type="PROSITE" id="PS50929">
    <property type="entry name" value="ABC_TM1F"/>
    <property type="match status" value="2"/>
</dbReference>
<feature type="transmembrane region" description="Helical" evidence="8">
    <location>
        <begin position="72"/>
        <end position="98"/>
    </location>
</feature>
<keyword evidence="5" id="KW-0067">ATP-binding</keyword>
<dbReference type="OrthoDB" id="6500128at2759"/>
<dbReference type="PROSITE" id="PS00211">
    <property type="entry name" value="ABC_TRANSPORTER_1"/>
    <property type="match status" value="1"/>
</dbReference>
<feature type="domain" description="ABC transmembrane type-1" evidence="10">
    <location>
        <begin position="487"/>
        <end position="807"/>
    </location>
</feature>
<dbReference type="InterPro" id="IPR003439">
    <property type="entry name" value="ABC_transporter-like_ATP-bd"/>
</dbReference>
<reference evidence="11 12" key="1">
    <citation type="journal article" date="2010" name="Science">
        <title>Genomic comparison of the ants Camponotus floridanus and Harpegnathos saltator.</title>
        <authorList>
            <person name="Bonasio R."/>
            <person name="Zhang G."/>
            <person name="Ye C."/>
            <person name="Mutti N.S."/>
            <person name="Fang X."/>
            <person name="Qin N."/>
            <person name="Donahue G."/>
            <person name="Yang P."/>
            <person name="Li Q."/>
            <person name="Li C."/>
            <person name="Zhang P."/>
            <person name="Huang Z."/>
            <person name="Berger S.L."/>
            <person name="Reinberg D."/>
            <person name="Wang J."/>
            <person name="Liebig J."/>
        </authorList>
    </citation>
    <scope>NUCLEOTIDE SEQUENCE [LARGE SCALE GENOMIC DNA]</scope>
    <source>
        <strain evidence="12">C129</strain>
    </source>
</reference>
<feature type="transmembrane region" description="Helical" evidence="8">
    <location>
        <begin position="227"/>
        <end position="249"/>
    </location>
</feature>
<evidence type="ECO:0000313" key="11">
    <source>
        <dbReference type="EMBL" id="EFN66325.1"/>
    </source>
</evidence>
<dbReference type="Pfam" id="PF00005">
    <property type="entry name" value="ABC_tran"/>
    <property type="match status" value="1"/>
</dbReference>
<feature type="transmembrane region" description="Helical" evidence="8">
    <location>
        <begin position="559"/>
        <end position="585"/>
    </location>
</feature>
<keyword evidence="3 8" id="KW-0812">Transmembrane</keyword>
<dbReference type="FunFam" id="1.20.1560.10:FF:000014">
    <property type="entry name" value="Multidrug resistance-associated protein member 4"/>
    <property type="match status" value="1"/>
</dbReference>
<feature type="domain" description="ABC transmembrane type-1" evidence="10">
    <location>
        <begin position="90"/>
        <end position="362"/>
    </location>
</feature>
<dbReference type="STRING" id="104421.E2AJR7"/>
<evidence type="ECO:0000256" key="5">
    <source>
        <dbReference type="ARBA" id="ARBA00022840"/>
    </source>
</evidence>
<dbReference type="InterPro" id="IPR003593">
    <property type="entry name" value="AAA+_ATPase"/>
</dbReference>
<feature type="transmembrane region" description="Helical" evidence="8">
    <location>
        <begin position="659"/>
        <end position="677"/>
    </location>
</feature>
<proteinExistence type="predicted"/>
<dbReference type="AlphaFoldDB" id="E2AJR7"/>
<evidence type="ECO:0000256" key="2">
    <source>
        <dbReference type="ARBA" id="ARBA00022448"/>
    </source>
</evidence>
<keyword evidence="7 8" id="KW-0472">Membrane</keyword>
<evidence type="ECO:0000259" key="9">
    <source>
        <dbReference type="PROSITE" id="PS50893"/>
    </source>
</evidence>
<dbReference type="Proteomes" id="UP000000311">
    <property type="component" value="Unassembled WGS sequence"/>
</dbReference>
<dbReference type="InterPro" id="IPR017871">
    <property type="entry name" value="ABC_transporter-like_CS"/>
</dbReference>
<keyword evidence="12" id="KW-1185">Reference proteome</keyword>
<dbReference type="InParanoid" id="E2AJR7"/>
<evidence type="ECO:0000259" key="10">
    <source>
        <dbReference type="PROSITE" id="PS50929"/>
    </source>
</evidence>
<comment type="subcellular location">
    <subcellularLocation>
        <location evidence="1">Membrane</location>
        <topology evidence="1">Multi-pass membrane protein</topology>
    </subcellularLocation>
</comment>
<protein>
    <submittedName>
        <fullName evidence="11">Probable multidrug resistance-associated protein lethal(2)03659</fullName>
    </submittedName>
</protein>